<keyword evidence="2 4" id="KW-0012">Acyltransferase</keyword>
<dbReference type="EMBL" id="JBHSLV010000026">
    <property type="protein sequence ID" value="MFC5394059.1"/>
    <property type="molecule type" value="Genomic_DNA"/>
</dbReference>
<dbReference type="InterPro" id="IPR050832">
    <property type="entry name" value="Bact_Acetyltransf"/>
</dbReference>
<reference evidence="5" key="1">
    <citation type="journal article" date="2019" name="Int. J. Syst. Evol. Microbiol.">
        <title>The Global Catalogue of Microorganisms (GCM) 10K type strain sequencing project: providing services to taxonomists for standard genome sequencing and annotation.</title>
        <authorList>
            <consortium name="The Broad Institute Genomics Platform"/>
            <consortium name="The Broad Institute Genome Sequencing Center for Infectious Disease"/>
            <person name="Wu L."/>
            <person name="Ma J."/>
        </authorList>
    </citation>
    <scope>NUCLEOTIDE SEQUENCE [LARGE SCALE GENOMIC DNA]</scope>
    <source>
        <strain evidence="5">CGMCC 1.16326</strain>
    </source>
</reference>
<dbReference type="CDD" id="cd04301">
    <property type="entry name" value="NAT_SF"/>
    <property type="match status" value="1"/>
</dbReference>
<dbReference type="PROSITE" id="PS51186">
    <property type="entry name" value="GNAT"/>
    <property type="match status" value="1"/>
</dbReference>
<name>A0ABW0HDN5_9HYPH</name>
<organism evidence="4 5">
    <name type="scientific">Bosea vestrisii</name>
    <dbReference type="NCBI Taxonomy" id="151416"/>
    <lineage>
        <taxon>Bacteria</taxon>
        <taxon>Pseudomonadati</taxon>
        <taxon>Pseudomonadota</taxon>
        <taxon>Alphaproteobacteria</taxon>
        <taxon>Hyphomicrobiales</taxon>
        <taxon>Boseaceae</taxon>
        <taxon>Bosea</taxon>
    </lineage>
</organism>
<keyword evidence="1 4" id="KW-0808">Transferase</keyword>
<comment type="caution">
    <text evidence="4">The sequence shown here is derived from an EMBL/GenBank/DDBJ whole genome shotgun (WGS) entry which is preliminary data.</text>
</comment>
<dbReference type="Proteomes" id="UP001596104">
    <property type="component" value="Unassembled WGS sequence"/>
</dbReference>
<dbReference type="EC" id="2.3.-.-" evidence="4"/>
<keyword evidence="5" id="KW-1185">Reference proteome</keyword>
<evidence type="ECO:0000313" key="5">
    <source>
        <dbReference type="Proteomes" id="UP001596104"/>
    </source>
</evidence>
<gene>
    <name evidence="4" type="ORF">ACFPPC_15565</name>
</gene>
<protein>
    <submittedName>
        <fullName evidence="4">GNAT family N-acetyltransferase</fullName>
        <ecNumber evidence="4">2.3.-.-</ecNumber>
    </submittedName>
</protein>
<dbReference type="Pfam" id="PF00583">
    <property type="entry name" value="Acetyltransf_1"/>
    <property type="match status" value="1"/>
</dbReference>
<dbReference type="InterPro" id="IPR000182">
    <property type="entry name" value="GNAT_dom"/>
</dbReference>
<proteinExistence type="predicted"/>
<dbReference type="InterPro" id="IPR016181">
    <property type="entry name" value="Acyl_CoA_acyltransferase"/>
</dbReference>
<dbReference type="SUPFAM" id="SSF55729">
    <property type="entry name" value="Acyl-CoA N-acyltransferases (Nat)"/>
    <property type="match status" value="1"/>
</dbReference>
<evidence type="ECO:0000256" key="1">
    <source>
        <dbReference type="ARBA" id="ARBA00022679"/>
    </source>
</evidence>
<evidence type="ECO:0000259" key="3">
    <source>
        <dbReference type="PROSITE" id="PS51186"/>
    </source>
</evidence>
<dbReference type="Gene3D" id="3.40.630.30">
    <property type="match status" value="1"/>
</dbReference>
<dbReference type="GO" id="GO:0016746">
    <property type="term" value="F:acyltransferase activity"/>
    <property type="evidence" value="ECO:0007669"/>
    <property type="project" value="UniProtKB-KW"/>
</dbReference>
<accession>A0ABW0HDN5</accession>
<dbReference type="PANTHER" id="PTHR43877">
    <property type="entry name" value="AMINOALKYLPHOSPHONATE N-ACETYLTRANSFERASE-RELATED-RELATED"/>
    <property type="match status" value="1"/>
</dbReference>
<evidence type="ECO:0000313" key="4">
    <source>
        <dbReference type="EMBL" id="MFC5394059.1"/>
    </source>
</evidence>
<feature type="domain" description="N-acetyltransferase" evidence="3">
    <location>
        <begin position="1"/>
        <end position="155"/>
    </location>
</feature>
<sequence length="155" mass="16516">MRTRPAVTGDAEAMSAVLRAIIAAYGRERPSDPDFVLATYITHPDRVACTVALDDAGTILGFQSLRRARPGDPYGTPEGWGSIGTHVAPQAGRMGVGTALFAVTRQAASEAGIGRIDAAIRDDNPMGLAYYEARGFRTHRTENGVVHKVYNVSEG</sequence>
<evidence type="ECO:0000256" key="2">
    <source>
        <dbReference type="ARBA" id="ARBA00023315"/>
    </source>
</evidence>
<dbReference type="RefSeq" id="WP_377009183.1">
    <property type="nucleotide sequence ID" value="NZ_JBHSLV010000026.1"/>
</dbReference>